<reference evidence="2 3" key="1">
    <citation type="submission" date="2024-02" db="EMBL/GenBank/DDBJ databases">
        <title>A draft genome for the cacao thread blight pathogen Marasmius crinis-equi.</title>
        <authorList>
            <person name="Cohen S.P."/>
            <person name="Baruah I.K."/>
            <person name="Amoako-Attah I."/>
            <person name="Bukari Y."/>
            <person name="Meinhardt L.W."/>
            <person name="Bailey B.A."/>
        </authorList>
    </citation>
    <scope>NUCLEOTIDE SEQUENCE [LARGE SCALE GENOMIC DNA]</scope>
    <source>
        <strain evidence="2 3">GH-76</strain>
    </source>
</reference>
<feature type="compositionally biased region" description="Gly residues" evidence="1">
    <location>
        <begin position="665"/>
        <end position="682"/>
    </location>
</feature>
<organism evidence="2 3">
    <name type="scientific">Marasmius crinis-equi</name>
    <dbReference type="NCBI Taxonomy" id="585013"/>
    <lineage>
        <taxon>Eukaryota</taxon>
        <taxon>Fungi</taxon>
        <taxon>Dikarya</taxon>
        <taxon>Basidiomycota</taxon>
        <taxon>Agaricomycotina</taxon>
        <taxon>Agaricomycetes</taxon>
        <taxon>Agaricomycetidae</taxon>
        <taxon>Agaricales</taxon>
        <taxon>Marasmiineae</taxon>
        <taxon>Marasmiaceae</taxon>
        <taxon>Marasmius</taxon>
    </lineage>
</organism>
<feature type="region of interest" description="Disordered" evidence="1">
    <location>
        <begin position="660"/>
        <end position="682"/>
    </location>
</feature>
<name>A0ABR3ENS1_9AGAR</name>
<accession>A0ABR3ENS1</accession>
<gene>
    <name evidence="2" type="ORF">V5O48_017528</name>
</gene>
<dbReference type="Proteomes" id="UP001465976">
    <property type="component" value="Unassembled WGS sequence"/>
</dbReference>
<keyword evidence="3" id="KW-1185">Reference proteome</keyword>
<dbReference type="Pfam" id="PF07173">
    <property type="entry name" value="GRDP-like"/>
    <property type="match status" value="1"/>
</dbReference>
<feature type="region of interest" description="Disordered" evidence="1">
    <location>
        <begin position="575"/>
        <end position="620"/>
    </location>
</feature>
<dbReference type="PANTHER" id="PTHR34365">
    <property type="entry name" value="ENOLASE (DUF1399)"/>
    <property type="match status" value="1"/>
</dbReference>
<sequence length="682" mass="75753">MSTSKPTQPFPRDVSFIAPEELKAHLGLLNAFSSLRQKVQDSDASDFPACVAKERDRRWAWFVGLAVERSVSAVYLDRMLKKYRFELWCKTLAYNQVRSPETFLSRLMPPLDVFMVWHSYLLNPACYQEDVQRVDSVRILEDFHPFLEESLPAISQGLSHPASRERVQYWEDITECPFDPFRSMKSYLKHRRIICPKCSADLIVPLTNNDGSGYLQENFFTDCTLPCGQRITKEELGARKLIRDIVQNNKGTDESHFAAYIAGSLFSPNTLFDYKRAKAFKTLILSSPKFMLSEDVLDSTEPIDKKAEMAMVREVGLSLATMKQYFHDAIGGSRPLPRIFDAYVDDKPWSLDLVGAVLRQASFVQKMVDLKWTAFSPTTGPEEDDILLHAIVRYHRFMELLASSPESFFVPTLDIDLAWHTHQLMPSKYKKDYLAYVGRFVDHDDKVETNKLSTSFDDTSRAWKKRFGQCYTHCGCPKPGDTMGMKLHHVLDLGGSSNDAALTPPNDTDKVLDGTHRSDHPAVYARNALDEAEKQRLVRVAKYEKRVRKEDSGEKVCPFGYEDLNQSVPRLYDDATRSTPSDCVGSHPGFVHDFGDDTTNDLPGPPSGKERRSRGTRVSNTSTYVDYGGFSFGGWNLTNGGIAGGSSCGGGSSSSNCGGATSSSCGGGSGGGGSGGCGGGGG</sequence>
<proteinExistence type="predicted"/>
<dbReference type="PANTHER" id="PTHR34365:SF7">
    <property type="entry name" value="GLYCINE-RICH DOMAIN-CONTAINING PROTEIN 1"/>
    <property type="match status" value="1"/>
</dbReference>
<comment type="caution">
    <text evidence="2">The sequence shown here is derived from an EMBL/GenBank/DDBJ whole genome shotgun (WGS) entry which is preliminary data.</text>
</comment>
<evidence type="ECO:0000313" key="2">
    <source>
        <dbReference type="EMBL" id="KAL0564519.1"/>
    </source>
</evidence>
<dbReference type="EMBL" id="JBAHYK010002729">
    <property type="protein sequence ID" value="KAL0564519.1"/>
    <property type="molecule type" value="Genomic_DNA"/>
</dbReference>
<evidence type="ECO:0000256" key="1">
    <source>
        <dbReference type="SAM" id="MobiDB-lite"/>
    </source>
</evidence>
<evidence type="ECO:0000313" key="3">
    <source>
        <dbReference type="Proteomes" id="UP001465976"/>
    </source>
</evidence>
<dbReference type="InterPro" id="IPR009836">
    <property type="entry name" value="GRDP-like"/>
</dbReference>
<protein>
    <submittedName>
        <fullName evidence="2">Uncharacterized protein</fullName>
    </submittedName>
</protein>